<dbReference type="AlphaFoldDB" id="A0A8J7YGP8"/>
<dbReference type="Gene3D" id="3.30.530.20">
    <property type="match status" value="1"/>
</dbReference>
<dbReference type="Proteomes" id="UP000783863">
    <property type="component" value="Unassembled WGS sequence"/>
</dbReference>
<dbReference type="Pfam" id="PF10604">
    <property type="entry name" value="Polyketide_cyc2"/>
    <property type="match status" value="1"/>
</dbReference>
<reference evidence="1" key="1">
    <citation type="submission" date="2021-06" db="EMBL/GenBank/DDBJ databases">
        <title>Halomicroarcula sp. F24A a new haloarchaeum isolated from saline soil.</title>
        <authorList>
            <person name="Duran-Viseras A."/>
            <person name="Sanchez-Porro C."/>
            <person name="Ventosa A."/>
        </authorList>
    </citation>
    <scope>NUCLEOTIDE SEQUENCE</scope>
    <source>
        <strain evidence="1">F24A</strain>
    </source>
</reference>
<name>A0A8J7YGP8_9EURY</name>
<dbReference type="SUPFAM" id="SSF55961">
    <property type="entry name" value="Bet v1-like"/>
    <property type="match status" value="1"/>
</dbReference>
<gene>
    <name evidence="1" type="ORF">EGD98_04790</name>
</gene>
<proteinExistence type="predicted"/>
<protein>
    <submittedName>
        <fullName evidence="1">SRPBCC family protein</fullName>
    </submittedName>
</protein>
<comment type="caution">
    <text evidence="1">The sequence shown here is derived from an EMBL/GenBank/DDBJ whole genome shotgun (WGS) entry which is preliminary data.</text>
</comment>
<organism evidence="1 2">
    <name type="scientific">Haloarcula salinisoli</name>
    <dbReference type="NCBI Taxonomy" id="2487746"/>
    <lineage>
        <taxon>Archaea</taxon>
        <taxon>Methanobacteriati</taxon>
        <taxon>Methanobacteriota</taxon>
        <taxon>Stenosarchaea group</taxon>
        <taxon>Halobacteria</taxon>
        <taxon>Halobacteriales</taxon>
        <taxon>Haloarculaceae</taxon>
        <taxon>Haloarcula</taxon>
    </lineage>
</organism>
<dbReference type="InterPro" id="IPR023393">
    <property type="entry name" value="START-like_dom_sf"/>
</dbReference>
<dbReference type="EMBL" id="RKLQ01000001">
    <property type="protein sequence ID" value="MBX0302986.1"/>
    <property type="molecule type" value="Genomic_DNA"/>
</dbReference>
<evidence type="ECO:0000313" key="1">
    <source>
        <dbReference type="EMBL" id="MBX0302986.1"/>
    </source>
</evidence>
<dbReference type="RefSeq" id="WP_220587209.1">
    <property type="nucleotide sequence ID" value="NZ_RKLQ01000001.1"/>
</dbReference>
<sequence>MPLAVGETDYAIEQTPDGRRLLVRRAVEAPVDVVWDVLTDTERWPDWGPSITAVELTARRGSSHSVRRTAVESPDRYISAGSRGRVRALGAVWLPFEITSCKNYRWTWRVARVPATGHFVETHPAGSVVGFELPPLAAGYVPVCRRACARIAALAES</sequence>
<accession>A0A8J7YGP8</accession>
<evidence type="ECO:0000313" key="2">
    <source>
        <dbReference type="Proteomes" id="UP000783863"/>
    </source>
</evidence>
<keyword evidence="2" id="KW-1185">Reference proteome</keyword>
<dbReference type="InterPro" id="IPR019587">
    <property type="entry name" value="Polyketide_cyclase/dehydratase"/>
</dbReference>